<dbReference type="GO" id="GO:0016787">
    <property type="term" value="F:hydrolase activity"/>
    <property type="evidence" value="ECO:0007669"/>
    <property type="project" value="UniProtKB-KW"/>
</dbReference>
<feature type="domain" description="Lysine-specific metallo-endopeptidase" evidence="1">
    <location>
        <begin position="170"/>
        <end position="323"/>
    </location>
</feature>
<dbReference type="SUPFAM" id="SSF55486">
    <property type="entry name" value="Metalloproteases ('zincins'), catalytic domain"/>
    <property type="match status" value="1"/>
</dbReference>
<evidence type="ECO:0000313" key="3">
    <source>
        <dbReference type="Proteomes" id="UP001629230"/>
    </source>
</evidence>
<dbReference type="EC" id="3.4.24.-" evidence="2"/>
<comment type="caution">
    <text evidence="2">The sequence shown here is derived from an EMBL/GenBank/DDBJ whole genome shotgun (WGS) entry which is preliminary data.</text>
</comment>
<keyword evidence="2" id="KW-0378">Hydrolase</keyword>
<dbReference type="Proteomes" id="UP001629230">
    <property type="component" value="Unassembled WGS sequence"/>
</dbReference>
<organism evidence="2 3">
    <name type="scientific">Paraburkholderia dipogonis</name>
    <dbReference type="NCBI Taxonomy" id="1211383"/>
    <lineage>
        <taxon>Bacteria</taxon>
        <taxon>Pseudomonadati</taxon>
        <taxon>Pseudomonadota</taxon>
        <taxon>Betaproteobacteria</taxon>
        <taxon>Burkholderiales</taxon>
        <taxon>Burkholderiaceae</taxon>
        <taxon>Paraburkholderia</taxon>
    </lineage>
</organism>
<dbReference type="InterPro" id="IPR024079">
    <property type="entry name" value="MetalloPept_cat_dom_sf"/>
</dbReference>
<dbReference type="SMART" id="SM01351">
    <property type="entry name" value="Aspzincin_M35"/>
    <property type="match status" value="1"/>
</dbReference>
<dbReference type="Gene3D" id="3.40.390.10">
    <property type="entry name" value="Collagenase (Catalytic Domain)"/>
    <property type="match status" value="1"/>
</dbReference>
<sequence length="329" mass="36485">MAIMSHDEWKRRTSLALKPRSKPLKFLDACLKEYDKNRGSRPHFDAIVVAYQAWAATKASAEGSERNAKGAVSDLLAQLVEFRDRHMPFAHRGGAPLRPNALLLDIKEGAKLLGEGNLRPQIKVNIPVGIKDTGRGTVIWEEFDDTQLPKARQGWADAFECAEKAVAAIATVDGNAAEEQRFQRWFGAPTPQAVATVKQGLQQMLDAFSSSPVTIVLREDVTVHIVNGNDPFDEMEQGFKGDGVYGYVWNHHAGSGYRIIMGKWFLADPDPLEGAAQTIYHELTHKVLKTQDHVYGKIKCRGLSATNQAHALTNADSWAFYALSFMKNI</sequence>
<protein>
    <submittedName>
        <fullName evidence="2">M35 family metallo-endopeptidase</fullName>
        <ecNumber evidence="2">3.4.24.-</ecNumber>
    </submittedName>
</protein>
<gene>
    <name evidence="2" type="ORF">PQR57_18755</name>
</gene>
<keyword evidence="3" id="KW-1185">Reference proteome</keyword>
<evidence type="ECO:0000313" key="2">
    <source>
        <dbReference type="EMBL" id="MFM0003064.1"/>
    </source>
</evidence>
<dbReference type="InterPro" id="IPR029463">
    <property type="entry name" value="Lys_MEP"/>
</dbReference>
<name>A0ABW9AT82_9BURK</name>
<evidence type="ECO:0000259" key="1">
    <source>
        <dbReference type="SMART" id="SM01351"/>
    </source>
</evidence>
<reference evidence="2 3" key="1">
    <citation type="journal article" date="2024" name="Chem. Sci.">
        <title>Discovery of megapolipeptins by genome mining of a Burkholderiales bacteria collection.</title>
        <authorList>
            <person name="Paulo B.S."/>
            <person name="Recchia M.J.J."/>
            <person name="Lee S."/>
            <person name="Fergusson C.H."/>
            <person name="Romanowski S.B."/>
            <person name="Hernandez A."/>
            <person name="Krull N."/>
            <person name="Liu D.Y."/>
            <person name="Cavanagh H."/>
            <person name="Bos A."/>
            <person name="Gray C.A."/>
            <person name="Murphy B.T."/>
            <person name="Linington R.G."/>
            <person name="Eustaquio A.S."/>
        </authorList>
    </citation>
    <scope>NUCLEOTIDE SEQUENCE [LARGE SCALE GENOMIC DNA]</scope>
    <source>
        <strain evidence="2 3">RL17-350-BIC-A</strain>
    </source>
</reference>
<dbReference type="Pfam" id="PF14521">
    <property type="entry name" value="Aspzincin_M35"/>
    <property type="match status" value="1"/>
</dbReference>
<dbReference type="RefSeq" id="WP_408178234.1">
    <property type="nucleotide sequence ID" value="NZ_JAQQEZ010000012.1"/>
</dbReference>
<accession>A0ABW9AT82</accession>
<proteinExistence type="predicted"/>
<dbReference type="EMBL" id="JAQQEZ010000012">
    <property type="protein sequence ID" value="MFM0003064.1"/>
    <property type="molecule type" value="Genomic_DNA"/>
</dbReference>